<sequence length="232" mass="25715">SHIEHSNPSSSSHLSCQQSKQNVTQIPEGNCKDSGYETEASCSTVASAFSKFTASASNQNGVQSTATNNSYSASNRNIKTSKVDEATIKPKPYVSNNCIQINYSNLQVGISGVTTEQSNLLFAGQERPQLRSLQQIKQRNIKEYDGYLPDNYHHNDLRQKDTEHIITDFTKTELSSQNSSRCFGLNLAKFNSSGKNTTGQKICHSCESTSNVFFRLPWDGGWICEDCLDNVH</sequence>
<organism evidence="1">
    <name type="scientific">Arion vulgaris</name>
    <dbReference type="NCBI Taxonomy" id="1028688"/>
    <lineage>
        <taxon>Eukaryota</taxon>
        <taxon>Metazoa</taxon>
        <taxon>Spiralia</taxon>
        <taxon>Lophotrochozoa</taxon>
        <taxon>Mollusca</taxon>
        <taxon>Gastropoda</taxon>
        <taxon>Heterobranchia</taxon>
        <taxon>Euthyneura</taxon>
        <taxon>Panpulmonata</taxon>
        <taxon>Eupulmonata</taxon>
        <taxon>Stylommatophora</taxon>
        <taxon>Helicina</taxon>
        <taxon>Arionoidea</taxon>
        <taxon>Arionidae</taxon>
        <taxon>Arion</taxon>
    </lineage>
</organism>
<reference evidence="1" key="1">
    <citation type="submission" date="2014-12" db="EMBL/GenBank/DDBJ databases">
        <title>Insight into the proteome of Arion vulgaris.</title>
        <authorList>
            <person name="Aradska J."/>
            <person name="Bulat T."/>
            <person name="Smidak R."/>
            <person name="Sarate P."/>
            <person name="Gangsoo J."/>
            <person name="Sialana F."/>
            <person name="Bilban M."/>
            <person name="Lubec G."/>
        </authorList>
    </citation>
    <scope>NUCLEOTIDE SEQUENCE</scope>
    <source>
        <tissue evidence="1">Skin</tissue>
    </source>
</reference>
<protein>
    <submittedName>
        <fullName evidence="1">Uncharacterized protein</fullName>
    </submittedName>
</protein>
<evidence type="ECO:0000313" key="1">
    <source>
        <dbReference type="EMBL" id="CEK54875.1"/>
    </source>
</evidence>
<feature type="non-terminal residue" evidence="1">
    <location>
        <position position="1"/>
    </location>
</feature>
<proteinExistence type="predicted"/>
<dbReference type="EMBL" id="HACG01008010">
    <property type="protein sequence ID" value="CEK54875.1"/>
    <property type="molecule type" value="Transcribed_RNA"/>
</dbReference>
<accession>A0A0B6YH58</accession>
<gene>
    <name evidence="1" type="primary">ORF23836</name>
</gene>
<name>A0A0B6YH58_9EUPU</name>
<dbReference type="AlphaFoldDB" id="A0A0B6YH58"/>